<comment type="caution">
    <text evidence="1">The sequence shown here is derived from an EMBL/GenBank/DDBJ whole genome shotgun (WGS) entry which is preliminary data.</text>
</comment>
<accession>A0ABU0SEC9</accession>
<gene>
    <name evidence="1" type="ORF">QFZ34_003260</name>
</gene>
<reference evidence="1 2" key="1">
    <citation type="submission" date="2023-07" db="EMBL/GenBank/DDBJ databases">
        <title>Comparative genomics of wheat-associated soil bacteria to identify genetic determinants of phenazine resistance.</title>
        <authorList>
            <person name="Mouncey N."/>
        </authorList>
    </citation>
    <scope>NUCLEOTIDE SEQUENCE [LARGE SCALE GENOMIC DNA]</scope>
    <source>
        <strain evidence="1 2">W4I11</strain>
    </source>
</reference>
<dbReference type="EMBL" id="JAUSZT010000003">
    <property type="protein sequence ID" value="MDQ0998078.1"/>
    <property type="molecule type" value="Genomic_DNA"/>
</dbReference>
<dbReference type="Proteomes" id="UP001237780">
    <property type="component" value="Unassembled WGS sequence"/>
</dbReference>
<evidence type="ECO:0008006" key="3">
    <source>
        <dbReference type="Google" id="ProtNLM"/>
    </source>
</evidence>
<evidence type="ECO:0000313" key="2">
    <source>
        <dbReference type="Proteomes" id="UP001237780"/>
    </source>
</evidence>
<evidence type="ECO:0000313" key="1">
    <source>
        <dbReference type="EMBL" id="MDQ0998078.1"/>
    </source>
</evidence>
<name>A0ABU0SEC9_9HYPH</name>
<proteinExistence type="predicted"/>
<organism evidence="1 2">
    <name type="scientific">Phyllobacterium ifriqiyense</name>
    <dbReference type="NCBI Taxonomy" id="314238"/>
    <lineage>
        <taxon>Bacteria</taxon>
        <taxon>Pseudomonadati</taxon>
        <taxon>Pseudomonadota</taxon>
        <taxon>Alphaproteobacteria</taxon>
        <taxon>Hyphomicrobiales</taxon>
        <taxon>Phyllobacteriaceae</taxon>
        <taxon>Phyllobacterium</taxon>
    </lineage>
</organism>
<keyword evidence="2" id="KW-1185">Reference proteome</keyword>
<protein>
    <recommendedName>
        <fullName evidence="3">Phage tail protein</fullName>
    </recommendedName>
</protein>
<dbReference type="RefSeq" id="WP_307282567.1">
    <property type="nucleotide sequence ID" value="NZ_JAUSZT010000003.1"/>
</dbReference>
<sequence>MPVSGWSSTASLNTSVGGLTTDGNIQVVANIDGMFRGMMADIATARDDGTMTTYAPRGYLHGLTLSNNVGDAVNDLDIAVGECAADTSPYRKLTLASAISKRLDAGWAVGSNQGGLDTGSLADGTYHIWLIQRSDTGVVDALFSTSATAPTMPTNYDRKRRIGSIIREAATIIGFHQKGDKFKRRVSVTPYNSTAAVSPPVLRLLSVPDGIVVEPIMQVNLVVNPSSNAFNTFGDAENGTAGVTVVQNVAAPAGANATSGNWIEGGFFTDTSRQLYHGVGIPAGTISSNTINMWGWIDTRGRV</sequence>